<dbReference type="HOGENOM" id="CLU_2894220_0_0_6"/>
<organism evidence="1 2">
    <name type="scientific">Azotobacter vinelandii (strain DJ / ATCC BAA-1303)</name>
    <dbReference type="NCBI Taxonomy" id="322710"/>
    <lineage>
        <taxon>Bacteria</taxon>
        <taxon>Pseudomonadati</taxon>
        <taxon>Pseudomonadota</taxon>
        <taxon>Gammaproteobacteria</taxon>
        <taxon>Pseudomonadales</taxon>
        <taxon>Pseudomonadaceae</taxon>
        <taxon>Azotobacter</taxon>
    </lineage>
</organism>
<gene>
    <name evidence="1" type="ordered locus">Avin_51500</name>
</gene>
<dbReference type="KEGG" id="avn:Avin_51500"/>
<evidence type="ECO:0000313" key="1">
    <source>
        <dbReference type="EMBL" id="ACO81227.1"/>
    </source>
</evidence>
<proteinExistence type="predicted"/>
<reference evidence="1 2" key="1">
    <citation type="journal article" date="2009" name="J. Bacteriol.">
        <title>Genome sequence of Azotobacter vinelandii, an obligate aerobe specialized to support diverse anaerobic metabolic processes.</title>
        <authorList>
            <person name="Setubal J.C."/>
            <person name="dos Santos P."/>
            <person name="Goldman B.S."/>
            <person name="Ertesvag H."/>
            <person name="Espin G."/>
            <person name="Rubio L.M."/>
            <person name="Valla S."/>
            <person name="Almeida N.F."/>
            <person name="Balasubramanian D."/>
            <person name="Cromes L."/>
            <person name="Curatti L."/>
            <person name="Du Z."/>
            <person name="Godsy E."/>
            <person name="Goodner B."/>
            <person name="Hellner-Burris K."/>
            <person name="Hernandez J.A."/>
            <person name="Houmiel K."/>
            <person name="Imperial J."/>
            <person name="Kennedy C."/>
            <person name="Larson T.J."/>
            <person name="Latreille P."/>
            <person name="Ligon L.S."/>
            <person name="Lu J."/>
            <person name="Maerk M."/>
            <person name="Miller N.M."/>
            <person name="Norton S."/>
            <person name="O'Carroll I.P."/>
            <person name="Paulsen I."/>
            <person name="Raulfs E.C."/>
            <person name="Roemer R."/>
            <person name="Rosser J."/>
            <person name="Segura D."/>
            <person name="Slater S."/>
            <person name="Stricklin S.L."/>
            <person name="Studholme D.J."/>
            <person name="Sun J."/>
            <person name="Viana C.J."/>
            <person name="Wallin E."/>
            <person name="Wang B."/>
            <person name="Wheeler C."/>
            <person name="Zhu H."/>
            <person name="Dean D.R."/>
            <person name="Dixon R."/>
            <person name="Wood D."/>
        </authorList>
    </citation>
    <scope>NUCLEOTIDE SEQUENCE [LARGE SCALE GENOMIC DNA]</scope>
    <source>
        <strain evidence="2">DJ / ATCC BAA-1303</strain>
    </source>
</reference>
<protein>
    <submittedName>
        <fullName evidence="1">Uncharacterized protein</fullName>
    </submittedName>
</protein>
<evidence type="ECO:0000313" key="2">
    <source>
        <dbReference type="Proteomes" id="UP000002424"/>
    </source>
</evidence>
<dbReference type="EMBL" id="CP001157">
    <property type="protein sequence ID" value="ACO81227.1"/>
    <property type="molecule type" value="Genomic_DNA"/>
</dbReference>
<keyword evidence="2" id="KW-1185">Reference proteome</keyword>
<dbReference type="AlphaFoldDB" id="C1DMF0"/>
<accession>C1DMF0</accession>
<dbReference type="Proteomes" id="UP000002424">
    <property type="component" value="Chromosome"/>
</dbReference>
<sequence>MKTLIAWARRRNILVDPVVDHTCDNQRLAAIDNFSGQPIEPRLPVGLCVMRQLHEPFAIPTA</sequence>
<dbReference type="EnsemblBacteria" id="ACO81227">
    <property type="protein sequence ID" value="ACO81227"/>
    <property type="gene ID" value="Avin_51500"/>
</dbReference>
<name>C1DMF0_AZOVD</name>